<dbReference type="PANTHER" id="PTHR22912:SF151">
    <property type="entry name" value="DIHYDROLIPOYL DEHYDROGENASE, MITOCHONDRIAL"/>
    <property type="match status" value="1"/>
</dbReference>
<evidence type="ECO:0000256" key="2">
    <source>
        <dbReference type="ARBA" id="ARBA00007532"/>
    </source>
</evidence>
<gene>
    <name evidence="8" type="ORF">WIS52_12450</name>
</gene>
<evidence type="ECO:0000313" key="8">
    <source>
        <dbReference type="EMBL" id="MEQ3551283.1"/>
    </source>
</evidence>
<keyword evidence="8" id="KW-0560">Oxidoreductase</keyword>
<feature type="domain" description="FAD/NAD(P)-binding" evidence="7">
    <location>
        <begin position="6"/>
        <end position="319"/>
    </location>
</feature>
<accession>A0ABV1KD47</accession>
<comment type="similarity">
    <text evidence="2">Belongs to the class-I pyridine nucleotide-disulfide oxidoreductase family.</text>
</comment>
<evidence type="ECO:0000259" key="7">
    <source>
        <dbReference type="Pfam" id="PF07992"/>
    </source>
</evidence>
<dbReference type="InterPro" id="IPR001100">
    <property type="entry name" value="Pyr_nuc-diS_OxRdtase"/>
</dbReference>
<evidence type="ECO:0000313" key="9">
    <source>
        <dbReference type="Proteomes" id="UP001494902"/>
    </source>
</evidence>
<evidence type="ECO:0000256" key="5">
    <source>
        <dbReference type="ARBA" id="ARBA00023027"/>
    </source>
</evidence>
<dbReference type="InterPro" id="IPR023753">
    <property type="entry name" value="FAD/NAD-binding_dom"/>
</dbReference>
<comment type="caution">
    <text evidence="8">The sequence shown here is derived from an EMBL/GenBank/DDBJ whole genome shotgun (WGS) entry which is preliminary data.</text>
</comment>
<dbReference type="Gene3D" id="3.30.390.30">
    <property type="match status" value="1"/>
</dbReference>
<dbReference type="EC" id="1.-.-.-" evidence="8"/>
<sequence length="472" mass="48631">MTDHEYDVVVIGGGPAGENAAGYAVQAGLSTALVEDELIGGECSYWACIPSKALLRTPQAVADARRLPGVTADFDPGAVLERRTSFVSNWDDSGQVDWAEGAGVSVLRGRGRLTGERTVQVTGADDAPVTVTARRAVVLATGSVPLTPPVPGIDSVSVWGSREATSAKEIPRRLGVLGGGVVGCEMALAFARLGSAVTLIHRGPRVLPRAEPVASERVADGLRGAGVDVRLDTGLDAVEPVDGDGAARLTLGGGTIEVDRLLVATGRRPGTDGLGLDSVGVTTTGRGAVPVDDTGLVEGGGDWLYAVGDVNGRTPMTHQGKYQARIAAHAIAARAAGRPLDTAPWGEDAATADHLAVPQVVFTDPEAAWVGRTAEAARAAGVAVRVVEMDIAVAGSGLTADGWSGRVVAVVDTDREVLVGVTFVGPGVAELLHAATIAVVGEVPLHRLWHAVPAFPTISEVWLRLLEAYRQE</sequence>
<dbReference type="PANTHER" id="PTHR22912">
    <property type="entry name" value="DISULFIDE OXIDOREDUCTASE"/>
    <property type="match status" value="1"/>
</dbReference>
<dbReference type="InterPro" id="IPR050151">
    <property type="entry name" value="Class-I_Pyr_Nuc-Dis_Oxidored"/>
</dbReference>
<keyword evidence="5" id="KW-0520">NAD</keyword>
<keyword evidence="9" id="KW-1185">Reference proteome</keyword>
<dbReference type="PIRSF" id="PIRSF000350">
    <property type="entry name" value="Mercury_reductase_MerA"/>
    <property type="match status" value="1"/>
</dbReference>
<evidence type="ECO:0000259" key="6">
    <source>
        <dbReference type="Pfam" id="PF02852"/>
    </source>
</evidence>
<dbReference type="Proteomes" id="UP001494902">
    <property type="component" value="Unassembled WGS sequence"/>
</dbReference>
<evidence type="ECO:0000256" key="1">
    <source>
        <dbReference type="ARBA" id="ARBA00001974"/>
    </source>
</evidence>
<dbReference type="SUPFAM" id="SSF51905">
    <property type="entry name" value="FAD/NAD(P)-binding domain"/>
    <property type="match status" value="1"/>
</dbReference>
<dbReference type="PRINTS" id="PR00411">
    <property type="entry name" value="PNDRDTASEI"/>
</dbReference>
<dbReference type="InterPro" id="IPR036188">
    <property type="entry name" value="FAD/NAD-bd_sf"/>
</dbReference>
<comment type="cofactor">
    <cofactor evidence="1">
        <name>FAD</name>
        <dbReference type="ChEBI" id="CHEBI:57692"/>
    </cofactor>
</comment>
<organism evidence="8 9">
    <name type="scientific">Pseudonocardia nematodicida</name>
    <dbReference type="NCBI Taxonomy" id="1206997"/>
    <lineage>
        <taxon>Bacteria</taxon>
        <taxon>Bacillati</taxon>
        <taxon>Actinomycetota</taxon>
        <taxon>Actinomycetes</taxon>
        <taxon>Pseudonocardiales</taxon>
        <taxon>Pseudonocardiaceae</taxon>
        <taxon>Pseudonocardia</taxon>
    </lineage>
</organism>
<name>A0ABV1KD47_9PSEU</name>
<dbReference type="Pfam" id="PF02852">
    <property type="entry name" value="Pyr_redox_dim"/>
    <property type="match status" value="1"/>
</dbReference>
<dbReference type="Gene3D" id="3.50.50.60">
    <property type="entry name" value="FAD/NAD(P)-binding domain"/>
    <property type="match status" value="2"/>
</dbReference>
<evidence type="ECO:0000256" key="3">
    <source>
        <dbReference type="ARBA" id="ARBA00022630"/>
    </source>
</evidence>
<keyword evidence="3" id="KW-0285">Flavoprotein</keyword>
<reference evidence="8 9" key="1">
    <citation type="submission" date="2024-03" db="EMBL/GenBank/DDBJ databases">
        <title>Draft genome sequence of Pseudonocardia nematodicida JCM 31783.</title>
        <authorList>
            <person name="Butdee W."/>
            <person name="Duangmal K."/>
        </authorList>
    </citation>
    <scope>NUCLEOTIDE SEQUENCE [LARGE SCALE GENOMIC DNA]</scope>
    <source>
        <strain evidence="8 9">JCM 31783</strain>
    </source>
</reference>
<feature type="domain" description="Pyridine nucleotide-disulphide oxidoreductase dimerisation" evidence="6">
    <location>
        <begin position="357"/>
        <end position="462"/>
    </location>
</feature>
<keyword evidence="4" id="KW-0274">FAD</keyword>
<dbReference type="Pfam" id="PF07992">
    <property type="entry name" value="Pyr_redox_2"/>
    <property type="match status" value="1"/>
</dbReference>
<dbReference type="PRINTS" id="PR00368">
    <property type="entry name" value="FADPNR"/>
</dbReference>
<dbReference type="EMBL" id="JBEDNQ010000004">
    <property type="protein sequence ID" value="MEQ3551283.1"/>
    <property type="molecule type" value="Genomic_DNA"/>
</dbReference>
<dbReference type="RefSeq" id="WP_349298347.1">
    <property type="nucleotide sequence ID" value="NZ_JBEDNQ010000004.1"/>
</dbReference>
<protein>
    <submittedName>
        <fullName evidence="8">NAD(P)/FAD-dependent oxidoreductase</fullName>
        <ecNumber evidence="8">1.-.-.-</ecNumber>
    </submittedName>
</protein>
<dbReference type="InterPro" id="IPR016156">
    <property type="entry name" value="FAD/NAD-linked_Rdtase_dimer_sf"/>
</dbReference>
<dbReference type="GO" id="GO:0016491">
    <property type="term" value="F:oxidoreductase activity"/>
    <property type="evidence" value="ECO:0007669"/>
    <property type="project" value="UniProtKB-KW"/>
</dbReference>
<dbReference type="SUPFAM" id="SSF55424">
    <property type="entry name" value="FAD/NAD-linked reductases, dimerisation (C-terminal) domain"/>
    <property type="match status" value="1"/>
</dbReference>
<dbReference type="InterPro" id="IPR004099">
    <property type="entry name" value="Pyr_nucl-diS_OxRdtase_dimer"/>
</dbReference>
<proteinExistence type="inferred from homology"/>
<evidence type="ECO:0000256" key="4">
    <source>
        <dbReference type="ARBA" id="ARBA00022827"/>
    </source>
</evidence>